<dbReference type="NCBIfam" id="TIGR04336">
    <property type="entry name" value="AmmeMemoSam_B"/>
    <property type="match status" value="1"/>
</dbReference>
<name>A0A5K3FRC8_MESCO</name>
<proteinExistence type="inferred from homology"/>
<dbReference type="PANTHER" id="PTHR11060">
    <property type="entry name" value="PROTEIN MEMO1"/>
    <property type="match status" value="1"/>
</dbReference>
<comment type="similarity">
    <text evidence="1">Belongs to the MEMO1 family.</text>
</comment>
<evidence type="ECO:0000313" key="2">
    <source>
        <dbReference type="WBParaSite" id="MCU_009909-RB"/>
    </source>
</evidence>
<dbReference type="Pfam" id="PF01875">
    <property type="entry name" value="Memo"/>
    <property type="match status" value="1"/>
</dbReference>
<evidence type="ECO:0000256" key="1">
    <source>
        <dbReference type="ARBA" id="ARBA00006315"/>
    </source>
</evidence>
<dbReference type="AlphaFoldDB" id="A0A5K3FRC8"/>
<dbReference type="WBParaSite" id="MCU_009909-RB">
    <property type="protein sequence ID" value="MCU_009909-RB"/>
    <property type="gene ID" value="MCU_009909"/>
</dbReference>
<accession>A0A5K3FRC8</accession>
<dbReference type="Gene3D" id="3.40.830.10">
    <property type="entry name" value="LigB-like"/>
    <property type="match status" value="1"/>
</dbReference>
<protein>
    <submittedName>
        <fullName evidence="2">Protein MEMO1</fullName>
    </submittedName>
</protein>
<dbReference type="PANTHER" id="PTHR11060:SF0">
    <property type="entry name" value="PROTEIN MEMO1"/>
    <property type="match status" value="1"/>
</dbReference>
<organism evidence="2">
    <name type="scientific">Mesocestoides corti</name>
    <name type="common">Flatworm</name>
    <dbReference type="NCBI Taxonomy" id="53468"/>
    <lineage>
        <taxon>Eukaryota</taxon>
        <taxon>Metazoa</taxon>
        <taxon>Spiralia</taxon>
        <taxon>Lophotrochozoa</taxon>
        <taxon>Platyhelminthes</taxon>
        <taxon>Cestoda</taxon>
        <taxon>Eucestoda</taxon>
        <taxon>Cyclophyllidea</taxon>
        <taxon>Mesocestoididae</taxon>
        <taxon>Mesocestoides</taxon>
    </lineage>
</organism>
<dbReference type="InterPro" id="IPR002737">
    <property type="entry name" value="MEMO1_fam"/>
</dbReference>
<reference evidence="2" key="1">
    <citation type="submission" date="2019-11" db="UniProtKB">
        <authorList>
            <consortium name="WormBaseParasite"/>
        </authorList>
    </citation>
    <scope>IDENTIFICATION</scope>
</reference>
<sequence>AQVCPTNIKRIFVITPYKRFAENKFLFSSSDCVVTPFYKIRVNKDVCHEIWKTGGCEYISRLDDEENLGVEIQLPFIAKIMEDYMDNFTIIPIYVGFIEYNNLSWFAMKLMPYFKDSSNLFIFSLSLTHWGSIYDFTKLDESKPTVLDTIKEYDMCAIEALKTLTFKAFDLQICLAKTPMPDFPTWAIFLKLTQTLLDEEEYRCRQLPDEEFFKSYQEVAELVVHGQSW</sequence>